<accession>A0A6P8ZCN8</accession>
<dbReference type="RefSeq" id="XP_034246577.1">
    <property type="nucleotide sequence ID" value="XM_034390686.1"/>
</dbReference>
<name>A0A6P8ZCN8_THRPL</name>
<gene>
    <name evidence="2" type="primary">LOC117648266</name>
</gene>
<proteinExistence type="predicted"/>
<dbReference type="Proteomes" id="UP000515158">
    <property type="component" value="Unplaced"/>
</dbReference>
<reference evidence="2" key="1">
    <citation type="submission" date="2025-08" db="UniProtKB">
        <authorList>
            <consortium name="RefSeq"/>
        </authorList>
    </citation>
    <scope>IDENTIFICATION</scope>
    <source>
        <tissue evidence="2">Total insect</tissue>
    </source>
</reference>
<dbReference type="AlphaFoldDB" id="A0A6P8ZCN8"/>
<protein>
    <submittedName>
        <fullName evidence="2">Uncharacterized protein LOC117648266 isoform X2</fullName>
    </submittedName>
</protein>
<keyword evidence="1" id="KW-1185">Reference proteome</keyword>
<organism evidence="2">
    <name type="scientific">Thrips palmi</name>
    <name type="common">Melon thrips</name>
    <dbReference type="NCBI Taxonomy" id="161013"/>
    <lineage>
        <taxon>Eukaryota</taxon>
        <taxon>Metazoa</taxon>
        <taxon>Ecdysozoa</taxon>
        <taxon>Arthropoda</taxon>
        <taxon>Hexapoda</taxon>
        <taxon>Insecta</taxon>
        <taxon>Pterygota</taxon>
        <taxon>Neoptera</taxon>
        <taxon>Paraneoptera</taxon>
        <taxon>Thysanoptera</taxon>
        <taxon>Terebrantia</taxon>
        <taxon>Thripoidea</taxon>
        <taxon>Thripidae</taxon>
        <taxon>Thrips</taxon>
    </lineage>
</organism>
<dbReference type="GeneID" id="117648266"/>
<evidence type="ECO:0000313" key="2">
    <source>
        <dbReference type="RefSeq" id="XP_034246577.1"/>
    </source>
</evidence>
<sequence>MSARETGLASRDTCGRISRVEAPVSVRADMSWTPLVFLCLVALQAGQAVGVEPQSGDYSDEDVKLAEALDRRLQRCLAGLPELGDLGPAGEAGEASDLPDVVWLPVAKLRQSGTPRRRRPADTCREEAMDVVWEEGDAEQAAAAATTCLLNHYQHVVHGVDGLALSAALRKSLDCVAAELEHRRQRR</sequence>
<evidence type="ECO:0000313" key="1">
    <source>
        <dbReference type="Proteomes" id="UP000515158"/>
    </source>
</evidence>